<accession>A0A418KKK6</accession>
<feature type="non-terminal residue" evidence="2">
    <location>
        <position position="1"/>
    </location>
</feature>
<evidence type="ECO:0000313" key="3">
    <source>
        <dbReference type="Proteomes" id="UP000284057"/>
    </source>
</evidence>
<reference evidence="2 3" key="1">
    <citation type="submission" date="2018-09" db="EMBL/GenBank/DDBJ databases">
        <title>Isolation, diversity and antifungal activity of actinobacteria from wheat.</title>
        <authorList>
            <person name="Han C."/>
        </authorList>
    </citation>
    <scope>NUCLEOTIDE SEQUENCE [LARGE SCALE GENOMIC DNA]</scope>
    <source>
        <strain evidence="2 3">NEAU-YY265</strain>
    </source>
</reference>
<dbReference type="Proteomes" id="UP000284057">
    <property type="component" value="Unassembled WGS sequence"/>
</dbReference>
<organism evidence="2 3">
    <name type="scientific">Jiangella rhizosphaerae</name>
    <dbReference type="NCBI Taxonomy" id="2293569"/>
    <lineage>
        <taxon>Bacteria</taxon>
        <taxon>Bacillati</taxon>
        <taxon>Actinomycetota</taxon>
        <taxon>Actinomycetes</taxon>
        <taxon>Jiangellales</taxon>
        <taxon>Jiangellaceae</taxon>
        <taxon>Jiangella</taxon>
    </lineage>
</organism>
<gene>
    <name evidence="2" type="ORF">DY240_22515</name>
</gene>
<sequence length="77" mass="8243">AAAARQPDAGRRVSWSGRLLDGSGLLRQRLRDGLRERGLEPVEPAGSPLDGGLTLLRGAPPYTRVLERLRAQVGDDG</sequence>
<evidence type="ECO:0000313" key="2">
    <source>
        <dbReference type="EMBL" id="RIQ17201.1"/>
    </source>
</evidence>
<protein>
    <submittedName>
        <fullName evidence="2">Uncharacterized protein</fullName>
    </submittedName>
</protein>
<name>A0A418KKK6_9ACTN</name>
<evidence type="ECO:0000256" key="1">
    <source>
        <dbReference type="SAM" id="MobiDB-lite"/>
    </source>
</evidence>
<dbReference type="EMBL" id="QUAL01000217">
    <property type="protein sequence ID" value="RIQ17201.1"/>
    <property type="molecule type" value="Genomic_DNA"/>
</dbReference>
<comment type="caution">
    <text evidence="2">The sequence shown here is derived from an EMBL/GenBank/DDBJ whole genome shotgun (WGS) entry which is preliminary data.</text>
</comment>
<proteinExistence type="predicted"/>
<keyword evidence="3" id="KW-1185">Reference proteome</keyword>
<feature type="region of interest" description="Disordered" evidence="1">
    <location>
        <begin position="37"/>
        <end position="57"/>
    </location>
</feature>
<dbReference type="AlphaFoldDB" id="A0A418KKK6"/>